<keyword evidence="1" id="KW-0802">TPR repeat</keyword>
<dbReference type="PROSITE" id="PS50005">
    <property type="entry name" value="TPR"/>
    <property type="match status" value="2"/>
</dbReference>
<dbReference type="SUPFAM" id="SSF48452">
    <property type="entry name" value="TPR-like"/>
    <property type="match status" value="3"/>
</dbReference>
<accession>A0A8G2F2R3</accession>
<proteinExistence type="predicted"/>
<dbReference type="OrthoDB" id="6193797at2"/>
<reference evidence="2 3" key="1">
    <citation type="submission" date="2016-10" db="EMBL/GenBank/DDBJ databases">
        <authorList>
            <person name="Varghese N."/>
            <person name="Submissions S."/>
        </authorList>
    </citation>
    <scope>NUCLEOTIDE SEQUENCE [LARGE SCALE GENOMIC DNA]</scope>
    <source>
        <strain evidence="2 3">DSM 18839</strain>
    </source>
</reference>
<dbReference type="EMBL" id="FNBW01000005">
    <property type="protein sequence ID" value="SDF63964.1"/>
    <property type="molecule type" value="Genomic_DNA"/>
</dbReference>
<dbReference type="RefSeq" id="WP_139189190.1">
    <property type="nucleotide sequence ID" value="NZ_FNBW01000005.1"/>
</dbReference>
<dbReference type="InterPro" id="IPR019734">
    <property type="entry name" value="TPR_rpt"/>
</dbReference>
<organism evidence="2 3">
    <name type="scientific">Thalassobaculum litoreum DSM 18839</name>
    <dbReference type="NCBI Taxonomy" id="1123362"/>
    <lineage>
        <taxon>Bacteria</taxon>
        <taxon>Pseudomonadati</taxon>
        <taxon>Pseudomonadota</taxon>
        <taxon>Alphaproteobacteria</taxon>
        <taxon>Rhodospirillales</taxon>
        <taxon>Thalassobaculaceae</taxon>
        <taxon>Thalassobaculum</taxon>
    </lineage>
</organism>
<protein>
    <submittedName>
        <fullName evidence="2">Flp pilus assembly protein TadD, contains TPR repeats</fullName>
    </submittedName>
</protein>
<dbReference type="Pfam" id="PF13432">
    <property type="entry name" value="TPR_16"/>
    <property type="match status" value="2"/>
</dbReference>
<dbReference type="Pfam" id="PF13181">
    <property type="entry name" value="TPR_8"/>
    <property type="match status" value="1"/>
</dbReference>
<dbReference type="PANTHER" id="PTHR44809:SF1">
    <property type="entry name" value="PROTEIN O-MANNOSYL-TRANSFERASE TMTC1"/>
    <property type="match status" value="1"/>
</dbReference>
<sequence>MSRKSLDLLNEGIRRQKAGFRALAASLYTQVPQDDPYHADALNLLGTVLFEEGRMQDAARLIGQAVRNSPGNATAWANLGGVARHITRPDAALACYRRAVLLAPNRADGLAGLTGLSGGRHRRTTLRRRLALWPLDVDAHIEFGNELAADGANGLAAMAFRRVQLLAPASPAGAYNHGNALRDTGEIDGADLCYRRDLSIAPGSADILNNRGLLFFSGGSWPAGEACFRQALAHAPDHAAANGNLARTLQKRERPNAAVQAYRRGLLSDPAAVPACCEIAGLMEAESWARRALAINPFAAEPYNRLALLATRDPARTDVLWRLRQGACIRPETADVWYNIGVERGRSGDAATAVRYCRRATQIDDGHALAHLNTALALLVQERFAEGWEEHRRRLDSPEAAPFLRRFAIPEWTGQDLAGARLLVWGEQGIGDEIQFLTLAPALLRRGAALTVLTEPRLRPILRRSFPGIAVPEVATPTGGWEDHHGCDLQIALGDLPHRLALFCGGEVRPEPWIVPDPERAMALRVGLLARHRGKRLVGITWRSIAPKTGARRSIPIDLWRAVAAMPEVALVSLQYGAAPEDYAAFAAQTGQPIDHAHGIEPLVDLDGLAALVAAVDLVVAPANNTVHFAGALAKPCWTLLPTRPDWRWGLTRDDSLWYPQTRVFRQQRDGDWEPVMVRVAAALGEWVEGQSARAPSSSQT</sequence>
<evidence type="ECO:0000313" key="2">
    <source>
        <dbReference type="EMBL" id="SDF63964.1"/>
    </source>
</evidence>
<evidence type="ECO:0000313" key="3">
    <source>
        <dbReference type="Proteomes" id="UP000198615"/>
    </source>
</evidence>
<dbReference type="Gene3D" id="3.40.50.2000">
    <property type="entry name" value="Glycogen Phosphorylase B"/>
    <property type="match status" value="1"/>
</dbReference>
<dbReference type="InterPro" id="IPR011990">
    <property type="entry name" value="TPR-like_helical_dom_sf"/>
</dbReference>
<comment type="caution">
    <text evidence="2">The sequence shown here is derived from an EMBL/GenBank/DDBJ whole genome shotgun (WGS) entry which is preliminary data.</text>
</comment>
<dbReference type="PANTHER" id="PTHR44809">
    <property type="match status" value="1"/>
</dbReference>
<dbReference type="SUPFAM" id="SSF53756">
    <property type="entry name" value="UDP-Glycosyltransferase/glycogen phosphorylase"/>
    <property type="match status" value="1"/>
</dbReference>
<dbReference type="SMART" id="SM00028">
    <property type="entry name" value="TPR"/>
    <property type="match status" value="7"/>
</dbReference>
<dbReference type="Gene3D" id="1.25.40.10">
    <property type="entry name" value="Tetratricopeptide repeat domain"/>
    <property type="match status" value="4"/>
</dbReference>
<evidence type="ECO:0000256" key="1">
    <source>
        <dbReference type="PROSITE-ProRule" id="PRU00339"/>
    </source>
</evidence>
<keyword evidence="3" id="KW-1185">Reference proteome</keyword>
<dbReference type="AlphaFoldDB" id="A0A8G2F2R3"/>
<name>A0A8G2F2R3_9PROT</name>
<dbReference type="Proteomes" id="UP000198615">
    <property type="component" value="Unassembled WGS sequence"/>
</dbReference>
<gene>
    <name evidence="2" type="ORF">SAMN05660686_01880</name>
</gene>
<feature type="repeat" description="TPR" evidence="1">
    <location>
        <begin position="73"/>
        <end position="106"/>
    </location>
</feature>
<feature type="repeat" description="TPR" evidence="1">
    <location>
        <begin position="39"/>
        <end position="72"/>
    </location>
</feature>
<dbReference type="InterPro" id="IPR052943">
    <property type="entry name" value="TMTC_O-mannosyl-trnsfr"/>
</dbReference>